<evidence type="ECO:0000259" key="3">
    <source>
        <dbReference type="Pfam" id="PF09925"/>
    </source>
</evidence>
<feature type="transmembrane region" description="Helical" evidence="2">
    <location>
        <begin position="142"/>
        <end position="161"/>
    </location>
</feature>
<protein>
    <submittedName>
        <fullName evidence="4">Predicted membrane protein</fullName>
    </submittedName>
</protein>
<accession>A0A1H7B7I1</accession>
<organism evidence="4 5">
    <name type="scientific">Demequina mangrovi</name>
    <dbReference type="NCBI Taxonomy" id="1043493"/>
    <lineage>
        <taxon>Bacteria</taxon>
        <taxon>Bacillati</taxon>
        <taxon>Actinomycetota</taxon>
        <taxon>Actinomycetes</taxon>
        <taxon>Micrococcales</taxon>
        <taxon>Demequinaceae</taxon>
        <taxon>Demequina</taxon>
    </lineage>
</organism>
<feature type="transmembrane region" description="Helical" evidence="2">
    <location>
        <begin position="111"/>
        <end position="130"/>
    </location>
</feature>
<feature type="transmembrane region" description="Helical" evidence="2">
    <location>
        <begin position="80"/>
        <end position="99"/>
    </location>
</feature>
<feature type="domain" description="DUF2157" evidence="3">
    <location>
        <begin position="9"/>
        <end position="132"/>
    </location>
</feature>
<evidence type="ECO:0000313" key="4">
    <source>
        <dbReference type="EMBL" id="SEJ69355.1"/>
    </source>
</evidence>
<keyword evidence="5" id="KW-1185">Reference proteome</keyword>
<feature type="transmembrane region" description="Helical" evidence="2">
    <location>
        <begin position="242"/>
        <end position="261"/>
    </location>
</feature>
<feature type="compositionally biased region" description="Acidic residues" evidence="1">
    <location>
        <begin position="328"/>
        <end position="337"/>
    </location>
</feature>
<dbReference type="Proteomes" id="UP000183315">
    <property type="component" value="Unassembled WGS sequence"/>
</dbReference>
<feature type="region of interest" description="Disordered" evidence="1">
    <location>
        <begin position="318"/>
        <end position="337"/>
    </location>
</feature>
<keyword evidence="2" id="KW-0472">Membrane</keyword>
<dbReference type="OrthoDB" id="5142836at2"/>
<dbReference type="eggNOG" id="ENOG5033NV5">
    <property type="taxonomic scope" value="Bacteria"/>
</dbReference>
<dbReference type="RefSeq" id="WP_042215563.1">
    <property type="nucleotide sequence ID" value="NZ_BBLU01000012.1"/>
</dbReference>
<dbReference type="Pfam" id="PF09925">
    <property type="entry name" value="DUF2157"/>
    <property type="match status" value="1"/>
</dbReference>
<keyword evidence="2" id="KW-0812">Transmembrane</keyword>
<feature type="transmembrane region" description="Helical" evidence="2">
    <location>
        <begin position="191"/>
        <end position="211"/>
    </location>
</feature>
<evidence type="ECO:0000256" key="1">
    <source>
        <dbReference type="SAM" id="MobiDB-lite"/>
    </source>
</evidence>
<feature type="transmembrane region" description="Helical" evidence="2">
    <location>
        <begin position="53"/>
        <end position="74"/>
    </location>
</feature>
<keyword evidence="2" id="KW-1133">Transmembrane helix</keyword>
<reference evidence="5" key="1">
    <citation type="submission" date="2016-10" db="EMBL/GenBank/DDBJ databases">
        <authorList>
            <person name="Varghese N."/>
        </authorList>
    </citation>
    <scope>NUCLEOTIDE SEQUENCE [LARGE SCALE GENOMIC DNA]</scope>
    <source>
        <strain evidence="5">DSM 24868</strain>
    </source>
</reference>
<evidence type="ECO:0000256" key="2">
    <source>
        <dbReference type="SAM" id="Phobius"/>
    </source>
</evidence>
<sequence length="337" mass="34707">MHGLDQRLDRWVEAGIITPETAADLRRFEAAHPEPAAAETPTSSRSLALIGEVIGYLGAVLAVSAVAFLLGRAWEDLPTAGRIALAAALTALVATAGAMAARTAAAPAQRLASVLLVAAVALSGWLAWVVADDAAGVDDEHIGRWVTGVVALAATAVYLARRRGLTQIALLVSLAWALQTFTEPWEAERTALALGLPWTVLGLGWVALALTPLLPPRTPALVTGGLMACLGLQIAAEGDVRGWMLAALVALGAWAVVVAAVRRPLVPLIVPGAVGVLAGVPQLIDHLVGDAVLTWLGVLVAGLALVGVAIWMVRERRRPPGGPGPAADAEDETVVTP</sequence>
<gene>
    <name evidence="4" type="ORF">SAMN05421637_2706</name>
</gene>
<dbReference type="EMBL" id="FNZI01000009">
    <property type="protein sequence ID" value="SEJ69355.1"/>
    <property type="molecule type" value="Genomic_DNA"/>
</dbReference>
<dbReference type="InterPro" id="IPR018677">
    <property type="entry name" value="DUF2157"/>
</dbReference>
<feature type="transmembrane region" description="Helical" evidence="2">
    <location>
        <begin position="294"/>
        <end position="313"/>
    </location>
</feature>
<name>A0A1H7B7I1_9MICO</name>
<proteinExistence type="predicted"/>
<feature type="transmembrane region" description="Helical" evidence="2">
    <location>
        <begin position="268"/>
        <end position="288"/>
    </location>
</feature>
<dbReference type="AlphaFoldDB" id="A0A1H7B7I1"/>
<evidence type="ECO:0000313" key="5">
    <source>
        <dbReference type="Proteomes" id="UP000183315"/>
    </source>
</evidence>